<evidence type="ECO:0000256" key="3">
    <source>
        <dbReference type="SAM" id="Coils"/>
    </source>
</evidence>
<gene>
    <name evidence="6" type="ORF">HPE63_00925</name>
</gene>
<dbReference type="Pfam" id="PF25954">
    <property type="entry name" value="Beta-barrel_RND_2"/>
    <property type="match status" value="1"/>
</dbReference>
<organism evidence="6 7">
    <name type="scientific">Maribacter arenosus</name>
    <dbReference type="NCBI Taxonomy" id="1854708"/>
    <lineage>
        <taxon>Bacteria</taxon>
        <taxon>Pseudomonadati</taxon>
        <taxon>Bacteroidota</taxon>
        <taxon>Flavobacteriia</taxon>
        <taxon>Flavobacteriales</taxon>
        <taxon>Flavobacteriaceae</taxon>
        <taxon>Maribacter</taxon>
    </lineage>
</organism>
<keyword evidence="2 3" id="KW-0175">Coiled coil</keyword>
<comment type="caution">
    <text evidence="6">The sequence shown here is derived from an EMBL/GenBank/DDBJ whole genome shotgun (WGS) entry which is preliminary data.</text>
</comment>
<feature type="domain" description="CusB-like beta-barrel" evidence="4">
    <location>
        <begin position="235"/>
        <end position="302"/>
    </location>
</feature>
<dbReference type="RefSeq" id="WP_188312354.1">
    <property type="nucleotide sequence ID" value="NZ_JABTCG010000001.1"/>
</dbReference>
<proteinExistence type="predicted"/>
<dbReference type="Gene3D" id="2.40.30.170">
    <property type="match status" value="1"/>
</dbReference>
<dbReference type="Gene3D" id="2.40.50.100">
    <property type="match status" value="1"/>
</dbReference>
<dbReference type="InterPro" id="IPR058792">
    <property type="entry name" value="Beta-barrel_RND_2"/>
</dbReference>
<dbReference type="InterPro" id="IPR058639">
    <property type="entry name" value="BSH_YknX-like"/>
</dbReference>
<reference evidence="6 7" key="1">
    <citation type="submission" date="2020-05" db="EMBL/GenBank/DDBJ databases">
        <title>The draft genome sequence of Maribacter arenosus CAU 1321.</title>
        <authorList>
            <person name="Mu L."/>
        </authorList>
    </citation>
    <scope>NUCLEOTIDE SEQUENCE [LARGE SCALE GENOMIC DNA]</scope>
    <source>
        <strain evidence="6 7">CAU 1321</strain>
    </source>
</reference>
<feature type="domain" description="YknX-like barrel-sandwich hybrid" evidence="5">
    <location>
        <begin position="50"/>
        <end position="221"/>
    </location>
</feature>
<feature type="coiled-coil region" evidence="3">
    <location>
        <begin position="152"/>
        <end position="190"/>
    </location>
</feature>
<accession>A0ABR7V7G1</accession>
<name>A0ABR7V7G1_9FLAO</name>
<evidence type="ECO:0000259" key="5">
    <source>
        <dbReference type="Pfam" id="PF25984"/>
    </source>
</evidence>
<evidence type="ECO:0000313" key="7">
    <source>
        <dbReference type="Proteomes" id="UP000598350"/>
    </source>
</evidence>
<protein>
    <submittedName>
        <fullName evidence="6">Efflux RND transporter periplasmic adaptor subunit</fullName>
    </submittedName>
</protein>
<dbReference type="EMBL" id="JABTCG010000001">
    <property type="protein sequence ID" value="MBD0849216.1"/>
    <property type="molecule type" value="Genomic_DNA"/>
</dbReference>
<evidence type="ECO:0000313" key="6">
    <source>
        <dbReference type="EMBL" id="MBD0849216.1"/>
    </source>
</evidence>
<sequence length="361" mass="40654">MAHRVLSLLLVLLLLSCGKDTIRIKPEKKTLVASVYASALVQPDSLYAVYSSVAGILDKVFVNEGDSVVKGSPLFQIYNKTPELNRENTKINLQDAREAYKGSAAVLEGLREEIHTAKLKLQNDSINFKRQERLWQQEIGSKAEYDIKKLNYELSLNNLNVLQNNYERTKDELRNKVVKAENTYQAAIVSTNEFTITSKINGRVYAIYKNIGEIVTTMEPLASVGSLDDFLIELLVDEVDIVKLKPYQKVIVNLDAYPEEVFEGRVHKIYPKKDERSQTFKVEAVFETAPEVLFPGLAGEANIIVSEKENTLTIPLEYLIDNHTVKTQDGPVNVEIGSKNLTEVEILSGIDEHTDIIKPKQ</sequence>
<evidence type="ECO:0000256" key="1">
    <source>
        <dbReference type="ARBA" id="ARBA00004196"/>
    </source>
</evidence>
<evidence type="ECO:0000259" key="4">
    <source>
        <dbReference type="Pfam" id="PF25954"/>
    </source>
</evidence>
<evidence type="ECO:0000256" key="2">
    <source>
        <dbReference type="ARBA" id="ARBA00023054"/>
    </source>
</evidence>
<dbReference type="PANTHER" id="PTHR32347">
    <property type="entry name" value="EFFLUX SYSTEM COMPONENT YKNX-RELATED"/>
    <property type="match status" value="1"/>
</dbReference>
<dbReference type="InterPro" id="IPR050465">
    <property type="entry name" value="UPF0194_transport"/>
</dbReference>
<dbReference type="SUPFAM" id="SSF111369">
    <property type="entry name" value="HlyD-like secretion proteins"/>
    <property type="match status" value="1"/>
</dbReference>
<comment type="subcellular location">
    <subcellularLocation>
        <location evidence="1">Cell envelope</location>
    </subcellularLocation>
</comment>
<keyword evidence="7" id="KW-1185">Reference proteome</keyword>
<dbReference type="PROSITE" id="PS51257">
    <property type="entry name" value="PROKAR_LIPOPROTEIN"/>
    <property type="match status" value="1"/>
</dbReference>
<dbReference type="Pfam" id="PF25984">
    <property type="entry name" value="BSH_YknX"/>
    <property type="match status" value="1"/>
</dbReference>
<dbReference type="Proteomes" id="UP000598350">
    <property type="component" value="Unassembled WGS sequence"/>
</dbReference>